<dbReference type="AlphaFoldDB" id="A0A329QU15"/>
<organism evidence="6 7">
    <name type="scientific">Phytoactinopolyspora halophila</name>
    <dbReference type="NCBI Taxonomy" id="1981511"/>
    <lineage>
        <taxon>Bacteria</taxon>
        <taxon>Bacillati</taxon>
        <taxon>Actinomycetota</taxon>
        <taxon>Actinomycetes</taxon>
        <taxon>Jiangellales</taxon>
        <taxon>Jiangellaceae</taxon>
        <taxon>Phytoactinopolyspora</taxon>
    </lineage>
</organism>
<dbReference type="OrthoDB" id="5175259at2"/>
<dbReference type="EMBL" id="QMIG01000007">
    <property type="protein sequence ID" value="RAW14792.1"/>
    <property type="molecule type" value="Genomic_DNA"/>
</dbReference>
<comment type="caution">
    <text evidence="6">The sequence shown here is derived from an EMBL/GenBank/DDBJ whole genome shotgun (WGS) entry which is preliminary data.</text>
</comment>
<sequence>MRSALWVPIFGDLADPGLLASLASEAETAGWHGFFVWDHLDWRSPIRHVTDPWITLAAIATATEQVRLGPMVTPLARRRPAKVARETATLDRLSCGRLTLGVGLGSDRFGSEFSKTGEQLDERVRGQMLDESLEILTAAWSGEPVRHHGRHYTVDDIEFLPRPVQRPRVPVWVAGFPGNLKPLRRAARYDGFFPVNLEHPDQLGDIVSTIKDLRPQDAPPCDVAVALPPDIDPMPYAKAGATWWMPELPPHASADFVRGVLRDGPRTRSDGSHPHGSFA</sequence>
<dbReference type="PANTHER" id="PTHR42847:SF4">
    <property type="entry name" value="ALKANESULFONATE MONOOXYGENASE-RELATED"/>
    <property type="match status" value="1"/>
</dbReference>
<keyword evidence="2" id="KW-0288">FMN</keyword>
<evidence type="ECO:0000259" key="5">
    <source>
        <dbReference type="Pfam" id="PF00296"/>
    </source>
</evidence>
<feature type="domain" description="Luciferase-like" evidence="5">
    <location>
        <begin position="20"/>
        <end position="213"/>
    </location>
</feature>
<protein>
    <submittedName>
        <fullName evidence="6">LLM class flavin-dependent oxidoreductase</fullName>
    </submittedName>
</protein>
<dbReference type="GO" id="GO:0046306">
    <property type="term" value="P:alkanesulfonate catabolic process"/>
    <property type="evidence" value="ECO:0007669"/>
    <property type="project" value="TreeGrafter"/>
</dbReference>
<evidence type="ECO:0000256" key="2">
    <source>
        <dbReference type="ARBA" id="ARBA00022643"/>
    </source>
</evidence>
<gene>
    <name evidence="6" type="ORF">DPM12_09870</name>
</gene>
<keyword evidence="4" id="KW-0503">Monooxygenase</keyword>
<evidence type="ECO:0000313" key="6">
    <source>
        <dbReference type="EMBL" id="RAW14792.1"/>
    </source>
</evidence>
<dbReference type="GO" id="GO:0008726">
    <property type="term" value="F:alkanesulfonate monooxygenase activity"/>
    <property type="evidence" value="ECO:0007669"/>
    <property type="project" value="TreeGrafter"/>
</dbReference>
<dbReference type="InterPro" id="IPR011251">
    <property type="entry name" value="Luciferase-like_dom"/>
</dbReference>
<dbReference type="InterPro" id="IPR050172">
    <property type="entry name" value="SsuD_RutA_monooxygenase"/>
</dbReference>
<dbReference type="PANTHER" id="PTHR42847">
    <property type="entry name" value="ALKANESULFONATE MONOOXYGENASE"/>
    <property type="match status" value="1"/>
</dbReference>
<keyword evidence="1" id="KW-0285">Flavoprotein</keyword>
<dbReference type="Pfam" id="PF00296">
    <property type="entry name" value="Bac_luciferase"/>
    <property type="match status" value="1"/>
</dbReference>
<evidence type="ECO:0000256" key="3">
    <source>
        <dbReference type="ARBA" id="ARBA00023002"/>
    </source>
</evidence>
<dbReference type="Proteomes" id="UP000250462">
    <property type="component" value="Unassembled WGS sequence"/>
</dbReference>
<accession>A0A329QU15</accession>
<dbReference type="RefSeq" id="WP_112258152.1">
    <property type="nucleotide sequence ID" value="NZ_QMIG01000007.1"/>
</dbReference>
<evidence type="ECO:0000256" key="4">
    <source>
        <dbReference type="ARBA" id="ARBA00023033"/>
    </source>
</evidence>
<dbReference type="SUPFAM" id="SSF51679">
    <property type="entry name" value="Bacterial luciferase-like"/>
    <property type="match status" value="1"/>
</dbReference>
<evidence type="ECO:0000256" key="1">
    <source>
        <dbReference type="ARBA" id="ARBA00022630"/>
    </source>
</evidence>
<dbReference type="InterPro" id="IPR036661">
    <property type="entry name" value="Luciferase-like_sf"/>
</dbReference>
<evidence type="ECO:0000313" key="7">
    <source>
        <dbReference type="Proteomes" id="UP000250462"/>
    </source>
</evidence>
<name>A0A329QU15_9ACTN</name>
<reference evidence="6 7" key="1">
    <citation type="submission" date="2018-06" db="EMBL/GenBank/DDBJ databases">
        <title>Phytoactinopolyspora halophila sp. nov., a novel halophilic actinomycete isolated from a saline soil in China.</title>
        <authorList>
            <person name="Tang S.-K."/>
        </authorList>
    </citation>
    <scope>NUCLEOTIDE SEQUENCE [LARGE SCALE GENOMIC DNA]</scope>
    <source>
        <strain evidence="6 7">YIM 96934</strain>
    </source>
</reference>
<dbReference type="Gene3D" id="3.20.20.30">
    <property type="entry name" value="Luciferase-like domain"/>
    <property type="match status" value="1"/>
</dbReference>
<proteinExistence type="predicted"/>
<keyword evidence="3" id="KW-0560">Oxidoreductase</keyword>
<keyword evidence="7" id="KW-1185">Reference proteome</keyword>